<evidence type="ECO:0000313" key="1">
    <source>
        <dbReference type="EMBL" id="TFK75266.1"/>
    </source>
</evidence>
<proteinExistence type="predicted"/>
<gene>
    <name evidence="1" type="ORF">BDN72DRAFT_508086</name>
</gene>
<keyword evidence="2" id="KW-1185">Reference proteome</keyword>
<dbReference type="Proteomes" id="UP000308600">
    <property type="component" value="Unassembled WGS sequence"/>
</dbReference>
<reference evidence="1 2" key="1">
    <citation type="journal article" date="2019" name="Nat. Ecol. Evol.">
        <title>Megaphylogeny resolves global patterns of mushroom evolution.</title>
        <authorList>
            <person name="Varga T."/>
            <person name="Krizsan K."/>
            <person name="Foldi C."/>
            <person name="Dima B."/>
            <person name="Sanchez-Garcia M."/>
            <person name="Sanchez-Ramirez S."/>
            <person name="Szollosi G.J."/>
            <person name="Szarkandi J.G."/>
            <person name="Papp V."/>
            <person name="Albert L."/>
            <person name="Andreopoulos W."/>
            <person name="Angelini C."/>
            <person name="Antonin V."/>
            <person name="Barry K.W."/>
            <person name="Bougher N.L."/>
            <person name="Buchanan P."/>
            <person name="Buyck B."/>
            <person name="Bense V."/>
            <person name="Catcheside P."/>
            <person name="Chovatia M."/>
            <person name="Cooper J."/>
            <person name="Damon W."/>
            <person name="Desjardin D."/>
            <person name="Finy P."/>
            <person name="Geml J."/>
            <person name="Haridas S."/>
            <person name="Hughes K."/>
            <person name="Justo A."/>
            <person name="Karasinski D."/>
            <person name="Kautmanova I."/>
            <person name="Kiss B."/>
            <person name="Kocsube S."/>
            <person name="Kotiranta H."/>
            <person name="LaButti K.M."/>
            <person name="Lechner B.E."/>
            <person name="Liimatainen K."/>
            <person name="Lipzen A."/>
            <person name="Lukacs Z."/>
            <person name="Mihaltcheva S."/>
            <person name="Morgado L.N."/>
            <person name="Niskanen T."/>
            <person name="Noordeloos M.E."/>
            <person name="Ohm R.A."/>
            <person name="Ortiz-Santana B."/>
            <person name="Ovrebo C."/>
            <person name="Racz N."/>
            <person name="Riley R."/>
            <person name="Savchenko A."/>
            <person name="Shiryaev A."/>
            <person name="Soop K."/>
            <person name="Spirin V."/>
            <person name="Szebenyi C."/>
            <person name="Tomsovsky M."/>
            <person name="Tulloss R.E."/>
            <person name="Uehling J."/>
            <person name="Grigoriev I.V."/>
            <person name="Vagvolgyi C."/>
            <person name="Papp T."/>
            <person name="Martin F.M."/>
            <person name="Miettinen O."/>
            <person name="Hibbett D.S."/>
            <person name="Nagy L.G."/>
        </authorList>
    </citation>
    <scope>NUCLEOTIDE SEQUENCE [LARGE SCALE GENOMIC DNA]</scope>
    <source>
        <strain evidence="1 2">NL-1719</strain>
    </source>
</reference>
<name>A0ACD3BBF3_9AGAR</name>
<sequence length="580" mass="64038">MLALFLLNLLFLLPARAREQALFTSSVTYCNPPETLLIQQFDVAYFPNNHSVAFNISAASVQANTSVTAHLLLNVYGLQPVNFTIDLCHILNGALCPLPMYNFVGADIIQLPSSANIQNKVPDIAFKIPDLEGFVQLVLTEVGTGTVKACVQSTLSNGWSTHQPAVTWFTGAVVLLCFFVTIFSSADSFKATSFLFLELFRLSQFIVASCLFSLNYPSAFRAFCLNFSWAWFLFPMSPQSPLQNAINHMRMKTGGDVLDSSGSAIEYVNRKLSPYNAFVANSAPVLLTKVREVQTVTNSSSNVLQAGLPIYVNSLGITTPNAFTTVFLCLLMASGIILSLLGLSLLATRYSDRLRSLIPSSVLRSRWRTRSFFIIPLVFLPVVTLACDQWTLHDSWLASLFAALCFASLCGVAAYRAFLTQRGQGPTDFRSTADTAILGDYKPGHSWFISLPIVFSWFTALLVAFGQGHDVVQLPLFMGLEVLSLAALLVYRPHIRRGDNIMSICLSLGRLVCIGLMMAFIQRIAVSAIPRTIIGLGISVVFSCGFLWLLFRFSVHIVHHHRNAGRFHFLKEHETREPSA</sequence>
<accession>A0ACD3BBF3</accession>
<organism evidence="1 2">
    <name type="scientific">Pluteus cervinus</name>
    <dbReference type="NCBI Taxonomy" id="181527"/>
    <lineage>
        <taxon>Eukaryota</taxon>
        <taxon>Fungi</taxon>
        <taxon>Dikarya</taxon>
        <taxon>Basidiomycota</taxon>
        <taxon>Agaricomycotina</taxon>
        <taxon>Agaricomycetes</taxon>
        <taxon>Agaricomycetidae</taxon>
        <taxon>Agaricales</taxon>
        <taxon>Pluteineae</taxon>
        <taxon>Pluteaceae</taxon>
        <taxon>Pluteus</taxon>
    </lineage>
</organism>
<dbReference type="EMBL" id="ML208263">
    <property type="protein sequence ID" value="TFK75266.1"/>
    <property type="molecule type" value="Genomic_DNA"/>
</dbReference>
<protein>
    <submittedName>
        <fullName evidence="1">Uncharacterized protein</fullName>
    </submittedName>
</protein>
<evidence type="ECO:0000313" key="2">
    <source>
        <dbReference type="Proteomes" id="UP000308600"/>
    </source>
</evidence>